<dbReference type="InterPro" id="IPR009003">
    <property type="entry name" value="Peptidase_S1_PA"/>
</dbReference>
<dbReference type="SMART" id="SM00020">
    <property type="entry name" value="Tryp_SPc"/>
    <property type="match status" value="1"/>
</dbReference>
<keyword evidence="5" id="KW-1185">Reference proteome</keyword>
<dbReference type="InterPro" id="IPR001254">
    <property type="entry name" value="Trypsin_dom"/>
</dbReference>
<evidence type="ECO:0000313" key="5">
    <source>
        <dbReference type="Proteomes" id="UP001217838"/>
    </source>
</evidence>
<dbReference type="Proteomes" id="UP001217838">
    <property type="component" value="Unassembled WGS sequence"/>
</dbReference>
<comment type="caution">
    <text evidence="4">The sequence shown here is derived from an EMBL/GenBank/DDBJ whole genome shotgun (WGS) entry which is preliminary data.</text>
</comment>
<dbReference type="EC" id="3.4.21.-" evidence="4"/>
<dbReference type="Gene3D" id="2.40.10.10">
    <property type="entry name" value="Trypsin-like serine proteases"/>
    <property type="match status" value="1"/>
</dbReference>
<reference evidence="4 5" key="1">
    <citation type="submission" date="2022-11" db="EMBL/GenBank/DDBJ databases">
        <title>Minimal conservation of predation-associated metabolite biosynthetic gene clusters underscores biosynthetic potential of Myxococcota including descriptions for ten novel species: Archangium lansinium sp. nov., Myxococcus landrumus sp. nov., Nannocystis bai.</title>
        <authorList>
            <person name="Ahearne A."/>
            <person name="Stevens C."/>
            <person name="Dowd S."/>
        </authorList>
    </citation>
    <scope>NUCLEOTIDE SEQUENCE [LARGE SCALE GENOMIC DNA]</scope>
    <source>
        <strain evidence="4 5">NCELM</strain>
    </source>
</reference>
<dbReference type="SUPFAM" id="SSF50494">
    <property type="entry name" value="Trypsin-like serine proteases"/>
    <property type="match status" value="1"/>
</dbReference>
<dbReference type="PRINTS" id="PR00722">
    <property type="entry name" value="CHYMOTRYPSIN"/>
</dbReference>
<evidence type="ECO:0000256" key="1">
    <source>
        <dbReference type="SAM" id="MobiDB-lite"/>
    </source>
</evidence>
<feature type="compositionally biased region" description="Polar residues" evidence="1">
    <location>
        <begin position="297"/>
        <end position="312"/>
    </location>
</feature>
<dbReference type="PANTHER" id="PTHR24260">
    <property type="match status" value="1"/>
</dbReference>
<dbReference type="RefSeq" id="WP_272006241.1">
    <property type="nucleotide sequence ID" value="NZ_JAQNDN010000022.1"/>
</dbReference>
<evidence type="ECO:0000256" key="2">
    <source>
        <dbReference type="SAM" id="SignalP"/>
    </source>
</evidence>
<dbReference type="PANTHER" id="PTHR24260:SF132">
    <property type="entry name" value="PEPTIDASE S1 DOMAIN-CONTAINING PROTEIN"/>
    <property type="match status" value="1"/>
</dbReference>
<protein>
    <submittedName>
        <fullName evidence="4">Trypsin-like serine protease</fullName>
        <ecNumber evidence="4">3.4.21.-</ecNumber>
    </submittedName>
</protein>
<keyword evidence="2" id="KW-0732">Signal</keyword>
<feature type="domain" description="Peptidase S1" evidence="3">
    <location>
        <begin position="35"/>
        <end position="268"/>
    </location>
</feature>
<feature type="signal peptide" evidence="2">
    <location>
        <begin position="1"/>
        <end position="22"/>
    </location>
</feature>
<proteinExistence type="predicted"/>
<feature type="region of interest" description="Disordered" evidence="1">
    <location>
        <begin position="293"/>
        <end position="419"/>
    </location>
</feature>
<feature type="compositionally biased region" description="Pro residues" evidence="1">
    <location>
        <begin position="326"/>
        <end position="380"/>
    </location>
</feature>
<name>A0ABT5BGT9_9BACT</name>
<dbReference type="InterPro" id="IPR001314">
    <property type="entry name" value="Peptidase_S1A"/>
</dbReference>
<keyword evidence="4" id="KW-0378">Hydrolase</keyword>
<gene>
    <name evidence="4" type="ORF">POL58_36765</name>
</gene>
<sequence>MRAPVTAAVCGLVALVSGPAVAGELSDVPPPPLPIFNGIEAGECDFPSAVAMLDRDTGQLFCTGTLVHPSVVAFAAHCMDPVTSWATPGSVMFGEDVDAPVREVPVVECATHPEWDPGSTVNDLAFCTLAAAVPEVPVVPLIMGCETEALLDAEVAIVGFGATNATLDPEGNPLPTGAGKKRFTTQTITHVSVDDNEVIMIGPDHGGCFGDSGGPAFARMSDGTWRLIGAASTLHPDSFPGPDGEICGLGTVYEIFWPNMDWLEGSVGVDLSPCFDTANNWAPTANCGGFPGDLEDPQSTWSDGCSTTSVGSWSAVCGQPFDEGPFPGPQPEPEPPPPEPEPEPEPPPPEPEPEPPPPEPPPQPQPEPQPVPPVPGPGPVDPTGGDTGDDTGDDTSAGADGGDFAERGCTCTSGQDDWKDRSWLLAGLLLLVRRRRR</sequence>
<dbReference type="GO" id="GO:0016787">
    <property type="term" value="F:hydrolase activity"/>
    <property type="evidence" value="ECO:0007669"/>
    <property type="project" value="UniProtKB-KW"/>
</dbReference>
<feature type="chain" id="PRO_5045368345" evidence="2">
    <location>
        <begin position="23"/>
        <end position="437"/>
    </location>
</feature>
<evidence type="ECO:0000313" key="4">
    <source>
        <dbReference type="EMBL" id="MDC0673355.1"/>
    </source>
</evidence>
<accession>A0ABT5BGT9</accession>
<dbReference type="InterPro" id="IPR043504">
    <property type="entry name" value="Peptidase_S1_PA_chymotrypsin"/>
</dbReference>
<evidence type="ECO:0000259" key="3">
    <source>
        <dbReference type="PROSITE" id="PS50240"/>
    </source>
</evidence>
<dbReference type="InterPro" id="IPR051333">
    <property type="entry name" value="CLIP_Serine_Protease"/>
</dbReference>
<dbReference type="Pfam" id="PF00089">
    <property type="entry name" value="Trypsin"/>
    <property type="match status" value="1"/>
</dbReference>
<dbReference type="EMBL" id="JAQNDN010000022">
    <property type="protein sequence ID" value="MDC0673355.1"/>
    <property type="molecule type" value="Genomic_DNA"/>
</dbReference>
<organism evidence="4 5">
    <name type="scientific">Nannocystis radixulma</name>
    <dbReference type="NCBI Taxonomy" id="2995305"/>
    <lineage>
        <taxon>Bacteria</taxon>
        <taxon>Pseudomonadati</taxon>
        <taxon>Myxococcota</taxon>
        <taxon>Polyangia</taxon>
        <taxon>Nannocystales</taxon>
        <taxon>Nannocystaceae</taxon>
        <taxon>Nannocystis</taxon>
    </lineage>
</organism>
<dbReference type="PROSITE" id="PS50240">
    <property type="entry name" value="TRYPSIN_DOM"/>
    <property type="match status" value="1"/>
</dbReference>